<dbReference type="InterPro" id="IPR039261">
    <property type="entry name" value="FNR_nucleotide-bd"/>
</dbReference>
<dbReference type="PANTHER" id="PTHR43513:SF1">
    <property type="entry name" value="ANAEROBIC SULFITE REDUCTASE SUBUNIT B"/>
    <property type="match status" value="1"/>
</dbReference>
<evidence type="ECO:0000313" key="4">
    <source>
        <dbReference type="Proteomes" id="UP000515472"/>
    </source>
</evidence>
<name>A0A6S6M5X2_9BACT</name>
<dbReference type="GO" id="GO:0050660">
    <property type="term" value="F:flavin adenine dinucleotide binding"/>
    <property type="evidence" value="ECO:0007669"/>
    <property type="project" value="InterPro"/>
</dbReference>
<protein>
    <submittedName>
        <fullName evidence="3">Sulfhydrogenase subunit gamma</fullName>
    </submittedName>
</protein>
<dbReference type="Proteomes" id="UP000515472">
    <property type="component" value="Chromosome"/>
</dbReference>
<keyword evidence="1" id="KW-0411">Iron-sulfur</keyword>
<dbReference type="Pfam" id="PF00970">
    <property type="entry name" value="FAD_binding_6"/>
    <property type="match status" value="1"/>
</dbReference>
<dbReference type="GO" id="GO:0046872">
    <property type="term" value="F:metal ion binding"/>
    <property type="evidence" value="ECO:0007669"/>
    <property type="project" value="UniProtKB-KW"/>
</dbReference>
<comment type="cofactor">
    <cofactor evidence="1">
        <name>[2Fe-2S] cluster</name>
        <dbReference type="ChEBI" id="CHEBI:190135"/>
    </cofactor>
    <text evidence="1">Binds 1 [2Fe-2S] cluster per subunit.</text>
</comment>
<proteinExistence type="predicted"/>
<dbReference type="Pfam" id="PF10418">
    <property type="entry name" value="DHODB_Fe-S_bind"/>
    <property type="match status" value="1"/>
</dbReference>
<feature type="binding site" evidence="1">
    <location>
        <position position="254"/>
    </location>
    <ligand>
        <name>[2Fe-2S] cluster</name>
        <dbReference type="ChEBI" id="CHEBI:190135"/>
    </ligand>
</feature>
<dbReference type="InterPro" id="IPR017938">
    <property type="entry name" value="Riboflavin_synthase-like_b-brl"/>
</dbReference>
<dbReference type="SUPFAM" id="SSF52343">
    <property type="entry name" value="Ferredoxin reductase-like, C-terminal NADP-linked domain"/>
    <property type="match status" value="1"/>
</dbReference>
<dbReference type="InterPro" id="IPR008333">
    <property type="entry name" value="Cbr1-like_FAD-bd_dom"/>
</dbReference>
<dbReference type="SUPFAM" id="SSF63380">
    <property type="entry name" value="Riboflavin synthase domain-like"/>
    <property type="match status" value="1"/>
</dbReference>
<gene>
    <name evidence="3" type="ORF">GEOBRER4_n1865</name>
</gene>
<dbReference type="InterPro" id="IPR001709">
    <property type="entry name" value="Flavoprot_Pyr_Nucl_cyt_Rdtase"/>
</dbReference>
<evidence type="ECO:0000256" key="1">
    <source>
        <dbReference type="PIRSR" id="PIRSR006816-2"/>
    </source>
</evidence>
<feature type="binding site" evidence="1">
    <location>
        <position position="257"/>
    </location>
    <ligand>
        <name>[2Fe-2S] cluster</name>
        <dbReference type="ChEBI" id="CHEBI:190135"/>
    </ligand>
</feature>
<keyword evidence="4" id="KW-1185">Reference proteome</keyword>
<dbReference type="Gene3D" id="3.40.50.80">
    <property type="entry name" value="Nucleotide-binding domain of ferredoxin-NADP reductase (FNR) module"/>
    <property type="match status" value="1"/>
</dbReference>
<organism evidence="3 4">
    <name type="scientific">Citrifermentans bremense</name>
    <dbReference type="NCBI Taxonomy" id="60035"/>
    <lineage>
        <taxon>Bacteria</taxon>
        <taxon>Pseudomonadati</taxon>
        <taxon>Thermodesulfobacteriota</taxon>
        <taxon>Desulfuromonadia</taxon>
        <taxon>Geobacterales</taxon>
        <taxon>Geobacteraceae</taxon>
        <taxon>Citrifermentans</taxon>
    </lineage>
</organism>
<dbReference type="PRINTS" id="PR00371">
    <property type="entry name" value="FPNCR"/>
</dbReference>
<evidence type="ECO:0000259" key="2">
    <source>
        <dbReference type="PROSITE" id="PS51384"/>
    </source>
</evidence>
<feature type="domain" description="FAD-binding FR-type" evidence="2">
    <location>
        <begin position="9"/>
        <end position="109"/>
    </location>
</feature>
<dbReference type="Pfam" id="PF00175">
    <property type="entry name" value="NAD_binding_1"/>
    <property type="match status" value="1"/>
</dbReference>
<dbReference type="GO" id="GO:0051537">
    <property type="term" value="F:2 iron, 2 sulfur cluster binding"/>
    <property type="evidence" value="ECO:0007669"/>
    <property type="project" value="UniProtKB-KW"/>
</dbReference>
<feature type="binding site" evidence="1">
    <location>
        <position position="249"/>
    </location>
    <ligand>
        <name>[2Fe-2S] cluster</name>
        <dbReference type="ChEBI" id="CHEBI:190135"/>
    </ligand>
</feature>
<dbReference type="PANTHER" id="PTHR43513">
    <property type="entry name" value="DIHYDROOROTATE DEHYDROGENASE B (NAD(+)), ELECTRON TRANSFER SUBUNIT"/>
    <property type="match status" value="1"/>
</dbReference>
<dbReference type="InterPro" id="IPR017927">
    <property type="entry name" value="FAD-bd_FR_type"/>
</dbReference>
<sequence length="283" mass="30398">MTARENHSDTPFAARLLRRLDLSEDTALFTVAPEDAALPLLSSFTPGQFVQLSVPGAGEIPISPADLPQKDGTVDLCVRRVGHVTQALHQAPEGARLGLRGPFGTGFPLPEMEGHPVLLLAGGLGIAPLRSLLMHLLRNSDRFGEITLMYGAKQPKLMLFREELAEFAARRGLRLYLTVDFAPQEPCGGFSCAVGLLPDLLRGFSFDAANSYAAVCGPPALYRCLGADLEAAGVAPQRILLSLERRMRCGIGRCCHCALGQKLCCLDGPVFPLSDLKQIPEAL</sequence>
<reference evidence="3 4" key="1">
    <citation type="submission" date="2020-06" db="EMBL/GenBank/DDBJ databases">
        <title>Interaction of electrochemicaly active bacteria, Geobacter bremensis R4 on different carbon anode.</title>
        <authorList>
            <person name="Meng L."/>
            <person name="Yoshida N."/>
        </authorList>
    </citation>
    <scope>NUCLEOTIDE SEQUENCE [LARGE SCALE GENOMIC DNA]</scope>
    <source>
        <strain evidence="3 4">R4</strain>
    </source>
</reference>
<dbReference type="Gene3D" id="2.40.30.10">
    <property type="entry name" value="Translation factors"/>
    <property type="match status" value="1"/>
</dbReference>
<dbReference type="GO" id="GO:0006221">
    <property type="term" value="P:pyrimidine nucleotide biosynthetic process"/>
    <property type="evidence" value="ECO:0007669"/>
    <property type="project" value="InterPro"/>
</dbReference>
<dbReference type="PRINTS" id="PR00410">
    <property type="entry name" value="PHEHYDRXLASE"/>
</dbReference>
<keyword evidence="1" id="KW-0479">Metal-binding</keyword>
<dbReference type="KEGG" id="gbn:GEOBRER4_17910"/>
<dbReference type="GO" id="GO:0016491">
    <property type="term" value="F:oxidoreductase activity"/>
    <property type="evidence" value="ECO:0007669"/>
    <property type="project" value="InterPro"/>
</dbReference>
<dbReference type="PROSITE" id="PS51384">
    <property type="entry name" value="FAD_FR"/>
    <property type="match status" value="1"/>
</dbReference>
<dbReference type="CDD" id="cd06221">
    <property type="entry name" value="sulfite_reductase_like"/>
    <property type="match status" value="1"/>
</dbReference>
<feature type="binding site" evidence="1">
    <location>
        <position position="265"/>
    </location>
    <ligand>
        <name>[2Fe-2S] cluster</name>
        <dbReference type="ChEBI" id="CHEBI:190135"/>
    </ligand>
</feature>
<dbReference type="EMBL" id="AP023213">
    <property type="protein sequence ID" value="BCG47041.1"/>
    <property type="molecule type" value="Genomic_DNA"/>
</dbReference>
<dbReference type="InterPro" id="IPR001433">
    <property type="entry name" value="OxRdtase_FAD/NAD-bd"/>
</dbReference>
<dbReference type="InterPro" id="IPR050353">
    <property type="entry name" value="PyrK_electron_transfer"/>
</dbReference>
<keyword evidence="1" id="KW-0408">Iron</keyword>
<dbReference type="PIRSF" id="PIRSF006816">
    <property type="entry name" value="Cyc3_hyd_g"/>
    <property type="match status" value="1"/>
</dbReference>
<dbReference type="InterPro" id="IPR019480">
    <property type="entry name" value="Dihydroorotate_DH_Fe-S-bd"/>
</dbReference>
<dbReference type="RefSeq" id="WP_185245120.1">
    <property type="nucleotide sequence ID" value="NZ_AP023213.1"/>
</dbReference>
<evidence type="ECO:0000313" key="3">
    <source>
        <dbReference type="EMBL" id="BCG47041.1"/>
    </source>
</evidence>
<dbReference type="InterPro" id="IPR012165">
    <property type="entry name" value="Cyt_c3_hydrogenase_gsu"/>
</dbReference>
<keyword evidence="1" id="KW-0001">2Fe-2S</keyword>
<dbReference type="AlphaFoldDB" id="A0A6S6M5X2"/>
<accession>A0A6S6M5X2</accession>